<dbReference type="RefSeq" id="WP_120064229.1">
    <property type="nucleotide sequence ID" value="NZ_QZWH01000013.1"/>
</dbReference>
<protein>
    <submittedName>
        <fullName evidence="2">Aminoglycoside phosphotransferase</fullName>
    </submittedName>
</protein>
<dbReference type="Pfam" id="PF01636">
    <property type="entry name" value="APH"/>
    <property type="match status" value="1"/>
</dbReference>
<proteinExistence type="predicted"/>
<dbReference type="Gene3D" id="3.90.1200.10">
    <property type="match status" value="1"/>
</dbReference>
<keyword evidence="2" id="KW-0808">Transferase</keyword>
<feature type="domain" description="Aminoglycoside phosphotransferase" evidence="1">
    <location>
        <begin position="29"/>
        <end position="186"/>
    </location>
</feature>
<dbReference type="GO" id="GO:0016740">
    <property type="term" value="F:transferase activity"/>
    <property type="evidence" value="ECO:0007669"/>
    <property type="project" value="UniProtKB-KW"/>
</dbReference>
<dbReference type="InterPro" id="IPR011009">
    <property type="entry name" value="Kinase-like_dom_sf"/>
</dbReference>
<dbReference type="SUPFAM" id="SSF56112">
    <property type="entry name" value="Protein kinase-like (PK-like)"/>
    <property type="match status" value="1"/>
</dbReference>
<gene>
    <name evidence="2" type="ORF">D6029_07825</name>
</gene>
<comment type="caution">
    <text evidence="2">The sequence shown here is derived from an EMBL/GenBank/DDBJ whole genome shotgun (WGS) entry which is preliminary data.</text>
</comment>
<dbReference type="OrthoDB" id="4833090at2"/>
<accession>A0A3A5K0L5</accession>
<keyword evidence="3" id="KW-1185">Reference proteome</keyword>
<dbReference type="EMBL" id="QZWH01000013">
    <property type="protein sequence ID" value="RJT24020.1"/>
    <property type="molecule type" value="Genomic_DNA"/>
</dbReference>
<dbReference type="AlphaFoldDB" id="A0A3A5K0L5"/>
<dbReference type="Proteomes" id="UP000276295">
    <property type="component" value="Unassembled WGS sequence"/>
</dbReference>
<evidence type="ECO:0000259" key="1">
    <source>
        <dbReference type="Pfam" id="PF01636"/>
    </source>
</evidence>
<evidence type="ECO:0000313" key="3">
    <source>
        <dbReference type="Proteomes" id="UP000276295"/>
    </source>
</evidence>
<name>A0A3A5K0L5_9ENTR</name>
<organism evidence="2 3">
    <name type="scientific">Buttiauxella izardii</name>
    <dbReference type="NCBI Taxonomy" id="82991"/>
    <lineage>
        <taxon>Bacteria</taxon>
        <taxon>Pseudomonadati</taxon>
        <taxon>Pseudomonadota</taxon>
        <taxon>Gammaproteobacteria</taxon>
        <taxon>Enterobacterales</taxon>
        <taxon>Enterobacteriaceae</taxon>
        <taxon>Buttiauxella</taxon>
    </lineage>
</organism>
<evidence type="ECO:0000313" key="2">
    <source>
        <dbReference type="EMBL" id="RJT24020.1"/>
    </source>
</evidence>
<sequence length="262" mass="29556">MNEDLAKMGAARVRLASLHGFDCIIKQPVSAVEFQFYHQVAPEFRAAGIAVPELLSRDAATQTLCLEYIPQSISQHELAERDDILAMIARIHRYPVNQSWSLKHHRWCEDKTLNALELLKLPESAAAIVLDIAKLSACLFNPTMLISGDTNAGNWGIRQKGDAVLFDWERFGTGSPAIDLAPLIKGMGNISDFIHFAERYQDVSPQVISSTLAQEIAICKLWIVTEVIDILHTNHKAELDHYLNWYRSHLPSWLKEVQRFIG</sequence>
<reference evidence="2 3" key="1">
    <citation type="submission" date="2018-09" db="EMBL/GenBank/DDBJ databases">
        <title>Draft genome sequence of Buttiauxella izardii CCUG 35510T.</title>
        <authorList>
            <person name="Salva-Serra F."/>
            <person name="Marathe N."/>
            <person name="Moore E."/>
            <person name="Stadler-Svensson L."/>
            <person name="Engstrom-Jakobsson H."/>
        </authorList>
    </citation>
    <scope>NUCLEOTIDE SEQUENCE [LARGE SCALE GENOMIC DNA]</scope>
    <source>
        <strain evidence="2 3">CCUG 35510</strain>
    </source>
</reference>
<dbReference type="InterPro" id="IPR002575">
    <property type="entry name" value="Aminoglycoside_PTrfase"/>
</dbReference>